<protein>
    <submittedName>
        <fullName evidence="6">TetR family transcriptional regulator ActII</fullName>
    </submittedName>
</protein>
<dbReference type="InterPro" id="IPR009057">
    <property type="entry name" value="Homeodomain-like_sf"/>
</dbReference>
<dbReference type="SUPFAM" id="SSF48498">
    <property type="entry name" value="Tetracyclin repressor-like, C-terminal domain"/>
    <property type="match status" value="1"/>
</dbReference>
<evidence type="ECO:0000256" key="1">
    <source>
        <dbReference type="ARBA" id="ARBA00023015"/>
    </source>
</evidence>
<organism evidence="6 7">
    <name type="scientific">Kineosporia mesophila</name>
    <dbReference type="NCBI Taxonomy" id="566012"/>
    <lineage>
        <taxon>Bacteria</taxon>
        <taxon>Bacillati</taxon>
        <taxon>Actinomycetota</taxon>
        <taxon>Actinomycetes</taxon>
        <taxon>Kineosporiales</taxon>
        <taxon>Kineosporiaceae</taxon>
        <taxon>Kineosporia</taxon>
    </lineage>
</organism>
<dbReference type="InterPro" id="IPR001647">
    <property type="entry name" value="HTH_TetR"/>
</dbReference>
<evidence type="ECO:0000256" key="2">
    <source>
        <dbReference type="ARBA" id="ARBA00023125"/>
    </source>
</evidence>
<keyword evidence="1" id="KW-0805">Transcription regulation</keyword>
<dbReference type="Pfam" id="PF00440">
    <property type="entry name" value="TetR_N"/>
    <property type="match status" value="1"/>
</dbReference>
<dbReference type="Pfam" id="PF02909">
    <property type="entry name" value="TetR_C_1"/>
    <property type="match status" value="1"/>
</dbReference>
<feature type="domain" description="HTH tetR-type" evidence="5">
    <location>
        <begin position="11"/>
        <end position="71"/>
    </location>
</feature>
<dbReference type="PRINTS" id="PR00455">
    <property type="entry name" value="HTHTETR"/>
</dbReference>
<evidence type="ECO:0000256" key="3">
    <source>
        <dbReference type="ARBA" id="ARBA00023163"/>
    </source>
</evidence>
<dbReference type="EMBL" id="BAAAZO010000003">
    <property type="protein sequence ID" value="GAA3605094.1"/>
    <property type="molecule type" value="Genomic_DNA"/>
</dbReference>
<keyword evidence="2 4" id="KW-0238">DNA-binding</keyword>
<sequence length="223" mass="24645">MSRRERPAKPALSQGAIVDAALELLDAEGLDGVSMRRVAQKLDTGAASLYVYVRNREELIELLWDRVAGDIVLPAPDSGDWRQRLSQLALTSIETLSRHRDLASASPMITQSPLGPNSLRLSEAMLGLLAEGGLSRRTRVWAGDLIALYIASTASEEAVRATAKNPEQDDRTMQHFRALDPQMYPHLHDVAEEFTTLGEENREERRRWMVDTLISGVLAATGS</sequence>
<reference evidence="7" key="1">
    <citation type="journal article" date="2019" name="Int. J. Syst. Evol. Microbiol.">
        <title>The Global Catalogue of Microorganisms (GCM) 10K type strain sequencing project: providing services to taxonomists for standard genome sequencing and annotation.</title>
        <authorList>
            <consortium name="The Broad Institute Genomics Platform"/>
            <consortium name="The Broad Institute Genome Sequencing Center for Infectious Disease"/>
            <person name="Wu L."/>
            <person name="Ma J."/>
        </authorList>
    </citation>
    <scope>NUCLEOTIDE SEQUENCE [LARGE SCALE GENOMIC DNA]</scope>
    <source>
        <strain evidence="7">JCM 16902</strain>
    </source>
</reference>
<evidence type="ECO:0000313" key="7">
    <source>
        <dbReference type="Proteomes" id="UP001501074"/>
    </source>
</evidence>
<accession>A0ABP6ZCP8</accession>
<name>A0ABP6ZCP8_9ACTN</name>
<evidence type="ECO:0000259" key="5">
    <source>
        <dbReference type="PROSITE" id="PS50977"/>
    </source>
</evidence>
<dbReference type="Gene3D" id="1.10.357.10">
    <property type="entry name" value="Tetracycline Repressor, domain 2"/>
    <property type="match status" value="1"/>
</dbReference>
<keyword evidence="7" id="KW-1185">Reference proteome</keyword>
<proteinExistence type="predicted"/>
<comment type="caution">
    <text evidence="6">The sequence shown here is derived from an EMBL/GenBank/DDBJ whole genome shotgun (WGS) entry which is preliminary data.</text>
</comment>
<dbReference type="Proteomes" id="UP001501074">
    <property type="component" value="Unassembled WGS sequence"/>
</dbReference>
<dbReference type="InterPro" id="IPR004111">
    <property type="entry name" value="Repressor_TetR_C"/>
</dbReference>
<dbReference type="PANTHER" id="PTHR30055">
    <property type="entry name" value="HTH-TYPE TRANSCRIPTIONAL REGULATOR RUTR"/>
    <property type="match status" value="1"/>
</dbReference>
<evidence type="ECO:0000313" key="6">
    <source>
        <dbReference type="EMBL" id="GAA3605094.1"/>
    </source>
</evidence>
<dbReference type="PROSITE" id="PS50977">
    <property type="entry name" value="HTH_TETR_2"/>
    <property type="match status" value="1"/>
</dbReference>
<dbReference type="SUPFAM" id="SSF46689">
    <property type="entry name" value="Homeodomain-like"/>
    <property type="match status" value="1"/>
</dbReference>
<gene>
    <name evidence="6" type="primary">actII</name>
    <name evidence="6" type="ORF">GCM10022223_21030</name>
</gene>
<dbReference type="InterPro" id="IPR036271">
    <property type="entry name" value="Tet_transcr_reg_TetR-rel_C_sf"/>
</dbReference>
<keyword evidence="3" id="KW-0804">Transcription</keyword>
<feature type="DNA-binding region" description="H-T-H motif" evidence="4">
    <location>
        <begin position="34"/>
        <end position="53"/>
    </location>
</feature>
<dbReference type="PANTHER" id="PTHR30055:SF151">
    <property type="entry name" value="TRANSCRIPTIONAL REGULATORY PROTEIN"/>
    <property type="match status" value="1"/>
</dbReference>
<dbReference type="InterPro" id="IPR050109">
    <property type="entry name" value="HTH-type_TetR-like_transc_reg"/>
</dbReference>
<evidence type="ECO:0000256" key="4">
    <source>
        <dbReference type="PROSITE-ProRule" id="PRU00335"/>
    </source>
</evidence>